<feature type="compositionally biased region" description="Basic residues" evidence="1">
    <location>
        <begin position="30"/>
        <end position="40"/>
    </location>
</feature>
<evidence type="ECO:0000313" key="4">
    <source>
        <dbReference type="EMBL" id="CAB9510474.1"/>
    </source>
</evidence>
<organism evidence="4 5">
    <name type="scientific">Seminavis robusta</name>
    <dbReference type="NCBI Taxonomy" id="568900"/>
    <lineage>
        <taxon>Eukaryota</taxon>
        <taxon>Sar</taxon>
        <taxon>Stramenopiles</taxon>
        <taxon>Ochrophyta</taxon>
        <taxon>Bacillariophyta</taxon>
        <taxon>Bacillariophyceae</taxon>
        <taxon>Bacillariophycidae</taxon>
        <taxon>Naviculales</taxon>
        <taxon>Naviculaceae</taxon>
        <taxon>Seminavis</taxon>
    </lineage>
</organism>
<dbReference type="Gene3D" id="2.60.120.650">
    <property type="entry name" value="Cupin"/>
    <property type="match status" value="1"/>
</dbReference>
<feature type="region of interest" description="Disordered" evidence="1">
    <location>
        <begin position="1"/>
        <end position="41"/>
    </location>
</feature>
<dbReference type="SUPFAM" id="SSF51197">
    <property type="entry name" value="Clavaminate synthase-like"/>
    <property type="match status" value="1"/>
</dbReference>
<feature type="compositionally biased region" description="Basic and acidic residues" evidence="1">
    <location>
        <begin position="389"/>
        <end position="401"/>
    </location>
</feature>
<dbReference type="InterPro" id="IPR041667">
    <property type="entry name" value="Cupin_8"/>
</dbReference>
<dbReference type="AlphaFoldDB" id="A0A9N8DXV3"/>
<dbReference type="EMBL" id="CAICTM010000437">
    <property type="protein sequence ID" value="CAB9510474.1"/>
    <property type="molecule type" value="Genomic_DNA"/>
</dbReference>
<feature type="region of interest" description="Disordered" evidence="1">
    <location>
        <begin position="87"/>
        <end position="127"/>
    </location>
</feature>
<comment type="caution">
    <text evidence="4">The sequence shown here is derived from an EMBL/GenBank/DDBJ whole genome shotgun (WGS) entry which is preliminary data.</text>
</comment>
<evidence type="ECO:0000256" key="1">
    <source>
        <dbReference type="SAM" id="MobiDB-lite"/>
    </source>
</evidence>
<dbReference type="SMART" id="SM00558">
    <property type="entry name" value="JmjC"/>
    <property type="match status" value="1"/>
</dbReference>
<dbReference type="PANTHER" id="PTHR12461">
    <property type="entry name" value="HYPOXIA-INDUCIBLE FACTOR 1 ALPHA INHIBITOR-RELATED"/>
    <property type="match status" value="1"/>
</dbReference>
<keyword evidence="2" id="KW-0812">Transmembrane</keyword>
<protein>
    <submittedName>
        <fullName evidence="4">Hypoxia-inducible factor 1-alpha inhibitor</fullName>
    </submittedName>
</protein>
<dbReference type="PROSITE" id="PS51184">
    <property type="entry name" value="JMJC"/>
    <property type="match status" value="1"/>
</dbReference>
<feature type="region of interest" description="Disordered" evidence="1">
    <location>
        <begin position="385"/>
        <end position="413"/>
    </location>
</feature>
<keyword evidence="2" id="KW-1133">Transmembrane helix</keyword>
<feature type="transmembrane region" description="Helical" evidence="2">
    <location>
        <begin position="49"/>
        <end position="67"/>
    </location>
</feature>
<dbReference type="PANTHER" id="PTHR12461:SF98">
    <property type="entry name" value="CUPIN-LIKE DOMAIN-CONTAINING PROTEIN"/>
    <property type="match status" value="1"/>
</dbReference>
<evidence type="ECO:0000313" key="5">
    <source>
        <dbReference type="Proteomes" id="UP001153069"/>
    </source>
</evidence>
<feature type="region of interest" description="Disordered" evidence="1">
    <location>
        <begin position="184"/>
        <end position="225"/>
    </location>
</feature>
<feature type="domain" description="JmjC" evidence="3">
    <location>
        <begin position="447"/>
        <end position="588"/>
    </location>
</feature>
<sequence length="590" mass="68248">MHKRVGAATTNGHPVVVPNGLSSPMPTRQQQRRRKKRVKSRPSQIVEDWMALVLGFFILIGCAYWIFAKIWLNASGSSDNVNYHYGSNPADDDHTQRQHDKGRRHKEGKSPMADLKPIPKNHIHPLEESHDLVGDRSDRYARLRKHYDELLPKDFERSLTYVQQLRENQLASDYSVVPIISHESHGSLHQQRHRNFGNNNGGEEEEAEEEEEGEEQIEEEKSEAELRKDEVYDIYNCPDDPVPGYPYAWPIMTVLDNWSPDNVEIPDVIYQGLCVFDYAKDFDKAMNYRNKEVPFIMQNDPEVARTVERWTYPGFMNDLLKGVKHRAEYSTNNHFMYSLPAQDVKRQARKHGRMWNKMPKDWKPPTEMLRMTYEEWLTKANITAPAIHHPGEEKHKPKQEESNSNEEEEVAGPDEEHWYFRLIGCGLTGPDGSCDKGSSEYLFDELPYFQPVNNLYLTKGSQQKGIHCRFGMKGVIAENHFDGSRNAIVLLGGSRRYILSHPDQCEPLSLFPNGHPSARHSQVDYTNPDLEKFPQFAQANVNEVILQPGDVLYLPTHWFHYIVSLELNFQCNTRSGIGYEYEEVMNECGF</sequence>
<name>A0A9N8DXV3_9STRA</name>
<evidence type="ECO:0000259" key="3">
    <source>
        <dbReference type="PROSITE" id="PS51184"/>
    </source>
</evidence>
<keyword evidence="5" id="KW-1185">Reference proteome</keyword>
<keyword evidence="2" id="KW-0472">Membrane</keyword>
<dbReference type="Proteomes" id="UP001153069">
    <property type="component" value="Unassembled WGS sequence"/>
</dbReference>
<dbReference type="OrthoDB" id="415358at2759"/>
<feature type="compositionally biased region" description="Acidic residues" evidence="1">
    <location>
        <begin position="403"/>
        <end position="413"/>
    </location>
</feature>
<dbReference type="InterPro" id="IPR003347">
    <property type="entry name" value="JmjC_dom"/>
</dbReference>
<proteinExistence type="predicted"/>
<accession>A0A9N8DXV3</accession>
<dbReference type="Pfam" id="PF13621">
    <property type="entry name" value="Cupin_8"/>
    <property type="match status" value="1"/>
</dbReference>
<evidence type="ECO:0000256" key="2">
    <source>
        <dbReference type="SAM" id="Phobius"/>
    </source>
</evidence>
<gene>
    <name evidence="4" type="ORF">SEMRO_438_G142950.1</name>
</gene>
<reference evidence="4" key="1">
    <citation type="submission" date="2020-06" db="EMBL/GenBank/DDBJ databases">
        <authorList>
            <consortium name="Plant Systems Biology data submission"/>
        </authorList>
    </citation>
    <scope>NUCLEOTIDE SEQUENCE</scope>
    <source>
        <strain evidence="4">D6</strain>
    </source>
</reference>
<feature type="compositionally biased region" description="Acidic residues" evidence="1">
    <location>
        <begin position="202"/>
        <end position="222"/>
    </location>
</feature>